<keyword evidence="2" id="KW-1185">Reference proteome</keyword>
<evidence type="ECO:0000313" key="1">
    <source>
        <dbReference type="EMBL" id="MFF3570469.1"/>
    </source>
</evidence>
<dbReference type="EMBL" id="JBIAQY010000007">
    <property type="protein sequence ID" value="MFF3570469.1"/>
    <property type="molecule type" value="Genomic_DNA"/>
</dbReference>
<comment type="caution">
    <text evidence="1">The sequence shown here is derived from an EMBL/GenBank/DDBJ whole genome shotgun (WGS) entry which is preliminary data.</text>
</comment>
<organism evidence="1 2">
    <name type="scientific">Nocardia jiangxiensis</name>
    <dbReference type="NCBI Taxonomy" id="282685"/>
    <lineage>
        <taxon>Bacteria</taxon>
        <taxon>Bacillati</taxon>
        <taxon>Actinomycetota</taxon>
        <taxon>Actinomycetes</taxon>
        <taxon>Mycobacteriales</taxon>
        <taxon>Nocardiaceae</taxon>
        <taxon>Nocardia</taxon>
    </lineage>
</organism>
<name>A0ABW6S5N0_9NOCA</name>
<sequence>MKSRGIVFDPDAADPKRVTLTRGLSDDISKAEITYRAEGGITGSRVVRRSAAAAARLRTTGGDPYVRPWSRTEILALDEAGRYIEPVHLVFAGS</sequence>
<gene>
    <name evidence="1" type="ORF">ACFYXQ_22065</name>
</gene>
<reference evidence="1 2" key="1">
    <citation type="submission" date="2024-10" db="EMBL/GenBank/DDBJ databases">
        <title>The Natural Products Discovery Center: Release of the First 8490 Sequenced Strains for Exploring Actinobacteria Biosynthetic Diversity.</title>
        <authorList>
            <person name="Kalkreuter E."/>
            <person name="Kautsar S.A."/>
            <person name="Yang D."/>
            <person name="Bader C.D."/>
            <person name="Teijaro C.N."/>
            <person name="Fluegel L."/>
            <person name="Davis C.M."/>
            <person name="Simpson J.R."/>
            <person name="Lauterbach L."/>
            <person name="Steele A.D."/>
            <person name="Gui C."/>
            <person name="Meng S."/>
            <person name="Li G."/>
            <person name="Viehrig K."/>
            <person name="Ye F."/>
            <person name="Su P."/>
            <person name="Kiefer A.F."/>
            <person name="Nichols A."/>
            <person name="Cepeda A.J."/>
            <person name="Yan W."/>
            <person name="Fan B."/>
            <person name="Jiang Y."/>
            <person name="Adhikari A."/>
            <person name="Zheng C.-J."/>
            <person name="Schuster L."/>
            <person name="Cowan T.M."/>
            <person name="Smanski M.J."/>
            <person name="Chevrette M.G."/>
            <person name="De Carvalho L.P.S."/>
            <person name="Shen B."/>
        </authorList>
    </citation>
    <scope>NUCLEOTIDE SEQUENCE [LARGE SCALE GENOMIC DNA]</scope>
    <source>
        <strain evidence="1 2">NPDC002593</strain>
    </source>
</reference>
<dbReference type="Proteomes" id="UP001601992">
    <property type="component" value="Unassembled WGS sequence"/>
</dbReference>
<evidence type="ECO:0000313" key="2">
    <source>
        <dbReference type="Proteomes" id="UP001601992"/>
    </source>
</evidence>
<proteinExistence type="predicted"/>
<accession>A0ABW6S5N0</accession>
<dbReference type="RefSeq" id="WP_040821060.1">
    <property type="nucleotide sequence ID" value="NZ_JBIAQY010000007.1"/>
</dbReference>
<protein>
    <submittedName>
        <fullName evidence="1">Uncharacterized protein</fullName>
    </submittedName>
</protein>